<sequence length="329" mass="36449">MTGAAEPGGPRLPVHYLLPLRWKDDKGIDDLADYLGSLVPHVDVILVDGSDAERRAEHRAALPAGITVLDCDRRACRNGKVAGVLAALPTLWRPLTIIADDDVRYDPADLHRVVELLDGADLVIPQNHFRPADHRRLPWHADWDTARTLINRALGSDFPGTLALRTEMLAGGYDGDVLFENLELIRTVRARGGTVRSARDLFVARRPPATTGFIDQRIRQAYDSWAQPARFLAELSVLPLAATLLRRPVPAVAATLLVIAVAEAGRRRASGTEVFSPTASLWAPLWVGERAICAWIALWLGLRGGVKYHGTRLRLAAHSQRRLDREWRR</sequence>
<proteinExistence type="predicted"/>
<gene>
    <name evidence="1" type="ORF">DFO65_10441</name>
</gene>
<accession>A0A366IM21</accession>
<organism evidence="1 2">
    <name type="scientific">Brevibacterium celere</name>
    <dbReference type="NCBI Taxonomy" id="225845"/>
    <lineage>
        <taxon>Bacteria</taxon>
        <taxon>Bacillati</taxon>
        <taxon>Actinomycetota</taxon>
        <taxon>Actinomycetes</taxon>
        <taxon>Micrococcales</taxon>
        <taxon>Brevibacteriaceae</taxon>
        <taxon>Brevibacterium</taxon>
    </lineage>
</organism>
<keyword evidence="1" id="KW-0808">Transferase</keyword>
<keyword evidence="2" id="KW-1185">Reference proteome</keyword>
<evidence type="ECO:0000313" key="2">
    <source>
        <dbReference type="Proteomes" id="UP000253509"/>
    </source>
</evidence>
<reference evidence="1 2" key="1">
    <citation type="submission" date="2018-06" db="EMBL/GenBank/DDBJ databases">
        <title>Freshwater and sediment microbial communities from various areas in North America, analyzing microbe dynamics in response to fracking.</title>
        <authorList>
            <person name="Lamendella R."/>
        </authorList>
    </citation>
    <scope>NUCLEOTIDE SEQUENCE [LARGE SCALE GENOMIC DNA]</scope>
    <source>
        <strain evidence="1 2">3b_TX</strain>
    </source>
</reference>
<dbReference type="RefSeq" id="WP_113903647.1">
    <property type="nucleotide sequence ID" value="NZ_QNSB01000004.1"/>
</dbReference>
<dbReference type="AlphaFoldDB" id="A0A366IM21"/>
<name>A0A366IM21_9MICO</name>
<protein>
    <submittedName>
        <fullName evidence="1">Glycosyl transferase family 2</fullName>
    </submittedName>
</protein>
<evidence type="ECO:0000313" key="1">
    <source>
        <dbReference type="EMBL" id="RBP72086.1"/>
    </source>
</evidence>
<dbReference type="GO" id="GO:0016740">
    <property type="term" value="F:transferase activity"/>
    <property type="evidence" value="ECO:0007669"/>
    <property type="project" value="UniProtKB-KW"/>
</dbReference>
<dbReference type="Proteomes" id="UP000253509">
    <property type="component" value="Unassembled WGS sequence"/>
</dbReference>
<dbReference type="InterPro" id="IPR029044">
    <property type="entry name" value="Nucleotide-diphossugar_trans"/>
</dbReference>
<comment type="caution">
    <text evidence="1">The sequence shown here is derived from an EMBL/GenBank/DDBJ whole genome shotgun (WGS) entry which is preliminary data.</text>
</comment>
<dbReference type="EMBL" id="QNSB01000004">
    <property type="protein sequence ID" value="RBP72086.1"/>
    <property type="molecule type" value="Genomic_DNA"/>
</dbReference>
<dbReference type="SUPFAM" id="SSF53448">
    <property type="entry name" value="Nucleotide-diphospho-sugar transferases"/>
    <property type="match status" value="1"/>
</dbReference>